<dbReference type="InterPro" id="IPR009293">
    <property type="entry name" value="UPF0478"/>
</dbReference>
<evidence type="ECO:0000313" key="2">
    <source>
        <dbReference type="EMBL" id="WNQ10532.1"/>
    </source>
</evidence>
<dbReference type="EMBL" id="CP130318">
    <property type="protein sequence ID" value="WNQ10532.1"/>
    <property type="molecule type" value="Genomic_DNA"/>
</dbReference>
<dbReference type="Proteomes" id="UP001305702">
    <property type="component" value="Chromosome"/>
</dbReference>
<organism evidence="2 3">
    <name type="scientific">Paenibacillus aurantius</name>
    <dbReference type="NCBI Taxonomy" id="2918900"/>
    <lineage>
        <taxon>Bacteria</taxon>
        <taxon>Bacillati</taxon>
        <taxon>Bacillota</taxon>
        <taxon>Bacilli</taxon>
        <taxon>Bacillales</taxon>
        <taxon>Paenibacillaceae</taxon>
        <taxon>Paenibacillus</taxon>
    </lineage>
</organism>
<dbReference type="RefSeq" id="WP_315604306.1">
    <property type="nucleotide sequence ID" value="NZ_CP130318.1"/>
</dbReference>
<sequence>MIWQISVAIIALAFAVLVFFLIRTLHTVQESLKDTNQTINQVQRELNDVSAEVKGLIRNTNQITMDVRTKMKALDSLFGTVENVGDTLEGVTSSLRQVSNRFRSNVTSNLAEVNQTEDKKVYKAINWASSIYDIWQRIKVYRMSKETARH</sequence>
<feature type="coiled-coil region" evidence="1">
    <location>
        <begin position="25"/>
        <end position="59"/>
    </location>
</feature>
<keyword evidence="3" id="KW-1185">Reference proteome</keyword>
<dbReference type="SUPFAM" id="SSF58104">
    <property type="entry name" value="Methyl-accepting chemotaxis protein (MCP) signaling domain"/>
    <property type="match status" value="1"/>
</dbReference>
<reference evidence="2 3" key="1">
    <citation type="submission" date="2022-02" db="EMBL/GenBank/DDBJ databases">
        <title>Paenibacillus sp. MBLB1776 Whole Genome Shotgun Sequencing.</title>
        <authorList>
            <person name="Hwang C.Y."/>
            <person name="Cho E.-S."/>
            <person name="Seo M.-J."/>
        </authorList>
    </citation>
    <scope>NUCLEOTIDE SEQUENCE [LARGE SCALE GENOMIC DNA]</scope>
    <source>
        <strain evidence="2 3">MBLB1776</strain>
    </source>
</reference>
<dbReference type="Pfam" id="PF06103">
    <property type="entry name" value="DUF948"/>
    <property type="match status" value="1"/>
</dbReference>
<evidence type="ECO:0000256" key="1">
    <source>
        <dbReference type="SAM" id="Coils"/>
    </source>
</evidence>
<proteinExistence type="predicted"/>
<gene>
    <name evidence="2" type="ORF">MJA45_23390</name>
</gene>
<dbReference type="Gene3D" id="1.20.1480.30">
    <property type="entry name" value="Designed four-helix bundle protein"/>
    <property type="match status" value="1"/>
</dbReference>
<dbReference type="AlphaFoldDB" id="A0AA96LF86"/>
<accession>A0AA96LF86</accession>
<name>A0AA96LF86_9BACL</name>
<dbReference type="PANTHER" id="PTHR40070:SF1">
    <property type="entry name" value="UPF0478 PROTEIN YTXG"/>
    <property type="match status" value="1"/>
</dbReference>
<keyword evidence="1" id="KW-0175">Coiled coil</keyword>
<dbReference type="KEGG" id="paun:MJA45_23390"/>
<dbReference type="PANTHER" id="PTHR40070">
    <property type="entry name" value="UPF0478 PROTEIN YTXG"/>
    <property type="match status" value="1"/>
</dbReference>
<protein>
    <submittedName>
        <fullName evidence="2">DUF948 domain-containing protein</fullName>
    </submittedName>
</protein>
<evidence type="ECO:0000313" key="3">
    <source>
        <dbReference type="Proteomes" id="UP001305702"/>
    </source>
</evidence>